<dbReference type="PANTHER" id="PTHR40055">
    <property type="entry name" value="TRANSCRIPTIONAL REGULATOR YGIV-RELATED"/>
    <property type="match status" value="1"/>
</dbReference>
<protein>
    <submittedName>
        <fullName evidence="2">DNA gyrase inhibitor GyrI</fullName>
    </submittedName>
</protein>
<name>A0A1M7YFX3_9FIRM</name>
<gene>
    <name evidence="2" type="ORF">SAMN02745217_03248</name>
</gene>
<dbReference type="Pfam" id="PF06445">
    <property type="entry name" value="GyrI-like"/>
    <property type="match status" value="1"/>
</dbReference>
<dbReference type="SMART" id="SM00871">
    <property type="entry name" value="AraC_E_bind"/>
    <property type="match status" value="1"/>
</dbReference>
<dbReference type="InterPro" id="IPR011256">
    <property type="entry name" value="Reg_factor_effector_dom_sf"/>
</dbReference>
<evidence type="ECO:0000259" key="1">
    <source>
        <dbReference type="SMART" id="SM00871"/>
    </source>
</evidence>
<reference evidence="2 3" key="1">
    <citation type="submission" date="2016-12" db="EMBL/GenBank/DDBJ databases">
        <authorList>
            <person name="Song W.-J."/>
            <person name="Kurnit D.M."/>
        </authorList>
    </citation>
    <scope>NUCLEOTIDE SEQUENCE [LARGE SCALE GENOMIC DNA]</scope>
    <source>
        <strain evidence="2 3">DSM 12503</strain>
    </source>
</reference>
<sequence>MDIKIENIPYCRIAYIRQIGPYGQNNVQIMEELKTWAQSKGLLDEKSVILGIAHDNPELVEPKNCRYDTCLVISNDYCIDDDSINEGCIHSGKYAVVKISHTAEAVQKAWFAIFPELFNQNYQLDKSRPTLERYKAELVKEHYCEICVPIH</sequence>
<dbReference type="PANTHER" id="PTHR40055:SF1">
    <property type="entry name" value="TRANSCRIPTIONAL REGULATOR YGIV-RELATED"/>
    <property type="match status" value="1"/>
</dbReference>
<dbReference type="InterPro" id="IPR010499">
    <property type="entry name" value="AraC_E-bd"/>
</dbReference>
<dbReference type="AlphaFoldDB" id="A0A1M7YFX3"/>
<organism evidence="2 3">
    <name type="scientific">Anaerocolumna xylanovorans DSM 12503</name>
    <dbReference type="NCBI Taxonomy" id="1121345"/>
    <lineage>
        <taxon>Bacteria</taxon>
        <taxon>Bacillati</taxon>
        <taxon>Bacillota</taxon>
        <taxon>Clostridia</taxon>
        <taxon>Lachnospirales</taxon>
        <taxon>Lachnospiraceae</taxon>
        <taxon>Anaerocolumna</taxon>
    </lineage>
</organism>
<dbReference type="RefSeq" id="WP_073589894.1">
    <property type="nucleotide sequence ID" value="NZ_FRFD01000009.1"/>
</dbReference>
<dbReference type="Proteomes" id="UP000184612">
    <property type="component" value="Unassembled WGS sequence"/>
</dbReference>
<dbReference type="EMBL" id="FRFD01000009">
    <property type="protein sequence ID" value="SHO51544.1"/>
    <property type="molecule type" value="Genomic_DNA"/>
</dbReference>
<evidence type="ECO:0000313" key="2">
    <source>
        <dbReference type="EMBL" id="SHO51544.1"/>
    </source>
</evidence>
<dbReference type="STRING" id="1121345.SAMN02745217_03248"/>
<dbReference type="InterPro" id="IPR029442">
    <property type="entry name" value="GyrI-like"/>
</dbReference>
<feature type="domain" description="AraC effector-binding" evidence="1">
    <location>
        <begin position="1"/>
        <end position="151"/>
    </location>
</feature>
<dbReference type="SUPFAM" id="SSF55136">
    <property type="entry name" value="Probable bacterial effector-binding domain"/>
    <property type="match status" value="1"/>
</dbReference>
<dbReference type="InterPro" id="IPR050908">
    <property type="entry name" value="SmbC-like"/>
</dbReference>
<dbReference type="Gene3D" id="3.20.80.10">
    <property type="entry name" value="Regulatory factor, effector binding domain"/>
    <property type="match status" value="1"/>
</dbReference>
<evidence type="ECO:0000313" key="3">
    <source>
        <dbReference type="Proteomes" id="UP000184612"/>
    </source>
</evidence>
<dbReference type="OrthoDB" id="5337216at2"/>
<accession>A0A1M7YFX3</accession>
<proteinExistence type="predicted"/>
<keyword evidence="3" id="KW-1185">Reference proteome</keyword>